<gene>
    <name evidence="1" type="ORF">PENTCL1PPCAC_8134</name>
</gene>
<protein>
    <submittedName>
        <fullName evidence="1">Uncharacterized protein</fullName>
    </submittedName>
</protein>
<proteinExistence type="predicted"/>
<evidence type="ECO:0000313" key="2">
    <source>
        <dbReference type="Proteomes" id="UP001432027"/>
    </source>
</evidence>
<dbReference type="Proteomes" id="UP001432027">
    <property type="component" value="Unassembled WGS sequence"/>
</dbReference>
<organism evidence="1 2">
    <name type="scientific">Pristionchus entomophagus</name>
    <dbReference type="NCBI Taxonomy" id="358040"/>
    <lineage>
        <taxon>Eukaryota</taxon>
        <taxon>Metazoa</taxon>
        <taxon>Ecdysozoa</taxon>
        <taxon>Nematoda</taxon>
        <taxon>Chromadorea</taxon>
        <taxon>Rhabditida</taxon>
        <taxon>Rhabditina</taxon>
        <taxon>Diplogasteromorpha</taxon>
        <taxon>Diplogasteroidea</taxon>
        <taxon>Neodiplogasteridae</taxon>
        <taxon>Pristionchus</taxon>
    </lineage>
</organism>
<name>A0AAV5T094_9BILA</name>
<comment type="caution">
    <text evidence="1">The sequence shown here is derived from an EMBL/GenBank/DDBJ whole genome shotgun (WGS) entry which is preliminary data.</text>
</comment>
<dbReference type="AlphaFoldDB" id="A0AAV5T094"/>
<feature type="non-terminal residue" evidence="1">
    <location>
        <position position="99"/>
    </location>
</feature>
<dbReference type="EMBL" id="BTSX01000002">
    <property type="protein sequence ID" value="GMS85959.1"/>
    <property type="molecule type" value="Genomic_DNA"/>
</dbReference>
<evidence type="ECO:0000313" key="1">
    <source>
        <dbReference type="EMBL" id="GMS85959.1"/>
    </source>
</evidence>
<keyword evidence="2" id="KW-1185">Reference proteome</keyword>
<feature type="non-terminal residue" evidence="1">
    <location>
        <position position="1"/>
    </location>
</feature>
<reference evidence="1" key="1">
    <citation type="submission" date="2023-10" db="EMBL/GenBank/DDBJ databases">
        <title>Genome assembly of Pristionchus species.</title>
        <authorList>
            <person name="Yoshida K."/>
            <person name="Sommer R.J."/>
        </authorList>
    </citation>
    <scope>NUCLEOTIDE SEQUENCE</scope>
    <source>
        <strain evidence="1">RS0144</strain>
    </source>
</reference>
<sequence length="99" mass="10879">ISLAPRALDALATQLLTGHGDDGARRRLLALELDERVALRLEASNLLDLAEVAERLANVLFCNATSDVSDVHRRVVVRGLFVHILVIHLATRPVARLVR</sequence>
<accession>A0AAV5T094</accession>